<evidence type="ECO:0000256" key="4">
    <source>
        <dbReference type="ARBA" id="ARBA00022692"/>
    </source>
</evidence>
<name>A0ABX5XVA1_9BACT</name>
<dbReference type="Gene3D" id="1.10.1200.120">
    <property type="entry name" value="Large-conductance mechanosensitive channel, MscL, domain 1"/>
    <property type="match status" value="1"/>
</dbReference>
<comment type="similarity">
    <text evidence="9">Belongs to the MscL family.</text>
</comment>
<comment type="subcellular location">
    <subcellularLocation>
        <location evidence="9">Cell membrane</location>
        <topology evidence="9">Multi-pass membrane protein</topology>
    </subcellularLocation>
    <subcellularLocation>
        <location evidence="1">Membrane</location>
        <topology evidence="1">Multi-pass membrane protein</topology>
    </subcellularLocation>
</comment>
<protein>
    <recommendedName>
        <fullName evidence="9">Large-conductance mechanosensitive channel</fullName>
    </recommendedName>
</protein>
<evidence type="ECO:0000256" key="3">
    <source>
        <dbReference type="ARBA" id="ARBA00022475"/>
    </source>
</evidence>
<keyword evidence="6 9" id="KW-0406">Ion transport</keyword>
<dbReference type="InterPro" id="IPR037673">
    <property type="entry name" value="MSC/AndL"/>
</dbReference>
<dbReference type="InterPro" id="IPR036019">
    <property type="entry name" value="MscL_channel"/>
</dbReference>
<evidence type="ECO:0000256" key="5">
    <source>
        <dbReference type="ARBA" id="ARBA00022989"/>
    </source>
</evidence>
<keyword evidence="4 9" id="KW-0812">Transmembrane</keyword>
<comment type="subunit">
    <text evidence="9">Homopentamer.</text>
</comment>
<dbReference type="PANTHER" id="PTHR30266:SF2">
    <property type="entry name" value="LARGE-CONDUCTANCE MECHANOSENSITIVE CHANNEL"/>
    <property type="match status" value="1"/>
</dbReference>
<keyword evidence="11" id="KW-1185">Reference proteome</keyword>
<keyword evidence="7 9" id="KW-0472">Membrane</keyword>
<dbReference type="PRINTS" id="PR01264">
    <property type="entry name" value="MECHCHANNEL"/>
</dbReference>
<dbReference type="NCBIfam" id="TIGR00220">
    <property type="entry name" value="mscL"/>
    <property type="match status" value="1"/>
</dbReference>
<keyword evidence="2 9" id="KW-0813">Transport</keyword>
<keyword evidence="5 9" id="KW-1133">Transmembrane helix</keyword>
<keyword evidence="3 9" id="KW-1003">Cell membrane</keyword>
<dbReference type="PANTHER" id="PTHR30266">
    <property type="entry name" value="MECHANOSENSITIVE CHANNEL MSCL"/>
    <property type="match status" value="1"/>
</dbReference>
<evidence type="ECO:0000256" key="8">
    <source>
        <dbReference type="ARBA" id="ARBA00023303"/>
    </source>
</evidence>
<proteinExistence type="inferred from homology"/>
<feature type="transmembrane region" description="Helical" evidence="9">
    <location>
        <begin position="118"/>
        <end position="138"/>
    </location>
</feature>
<dbReference type="SUPFAM" id="SSF81330">
    <property type="entry name" value="Gated mechanosensitive channel"/>
    <property type="match status" value="1"/>
</dbReference>
<evidence type="ECO:0000256" key="2">
    <source>
        <dbReference type="ARBA" id="ARBA00022448"/>
    </source>
</evidence>
<gene>
    <name evidence="9 10" type="primary">mscL</name>
    <name evidence="10" type="ORF">TBK1r_49800</name>
</gene>
<dbReference type="HAMAP" id="MF_00115">
    <property type="entry name" value="MscL"/>
    <property type="match status" value="1"/>
</dbReference>
<dbReference type="InterPro" id="IPR001185">
    <property type="entry name" value="MS_channel"/>
</dbReference>
<evidence type="ECO:0000313" key="10">
    <source>
        <dbReference type="EMBL" id="QDV85963.1"/>
    </source>
</evidence>
<evidence type="ECO:0000313" key="11">
    <source>
        <dbReference type="Proteomes" id="UP000318081"/>
    </source>
</evidence>
<accession>A0ABX5XVA1</accession>
<feature type="transmembrane region" description="Helical" evidence="9">
    <location>
        <begin position="194"/>
        <end position="215"/>
    </location>
</feature>
<dbReference type="Pfam" id="PF01741">
    <property type="entry name" value="MscL"/>
    <property type="match status" value="1"/>
</dbReference>
<evidence type="ECO:0000256" key="7">
    <source>
        <dbReference type="ARBA" id="ARBA00023136"/>
    </source>
</evidence>
<comment type="function">
    <text evidence="9">Channel that opens in response to stretch forces in the membrane lipid bilayer. May participate in the regulation of osmotic pressure changes within the cell.</text>
</comment>
<evidence type="ECO:0000256" key="1">
    <source>
        <dbReference type="ARBA" id="ARBA00004141"/>
    </source>
</evidence>
<keyword evidence="8 9" id="KW-0407">Ion channel</keyword>
<evidence type="ECO:0000256" key="9">
    <source>
        <dbReference type="HAMAP-Rule" id="MF_00115"/>
    </source>
</evidence>
<organism evidence="10 11">
    <name type="scientific">Stieleria magnilauensis</name>
    <dbReference type="NCBI Taxonomy" id="2527963"/>
    <lineage>
        <taxon>Bacteria</taxon>
        <taxon>Pseudomonadati</taxon>
        <taxon>Planctomycetota</taxon>
        <taxon>Planctomycetia</taxon>
        <taxon>Pirellulales</taxon>
        <taxon>Pirellulaceae</taxon>
        <taxon>Stieleria</taxon>
    </lineage>
</organism>
<dbReference type="Proteomes" id="UP000318081">
    <property type="component" value="Chromosome"/>
</dbReference>
<sequence>MPSRLDPEIWSLIDQCGPMAADALQAMLLFRRIGSRWHPAEIAGQLLQPRVWLWPKVCVTPIARFTRTVGGCLCATADRLESYSNDPAFTLHNTPTRAPSRMSLIEDFKKFALRGNMVDLAIGFTVGAAFTTVVKSLVNDIIMPPIGLLAGNADFSDLFWVLDVPEGVSVPEGGFQTLQAAQDAGAVTLNYGEFFNSCLALCIVAIAMFIIIRLVNRLDEQLDEAFGEKPPEGEPSEKKCDFCRTTIAYRATRCPNCTSKLEVPAEVAADRSLAGQ</sequence>
<reference evidence="10 11" key="1">
    <citation type="submission" date="2019-02" db="EMBL/GenBank/DDBJ databases">
        <title>Deep-cultivation of Planctomycetes and their phenomic and genomic characterization uncovers novel biology.</title>
        <authorList>
            <person name="Wiegand S."/>
            <person name="Jogler M."/>
            <person name="Boedeker C."/>
            <person name="Pinto D."/>
            <person name="Vollmers J."/>
            <person name="Rivas-Marin E."/>
            <person name="Kohn T."/>
            <person name="Peeters S.H."/>
            <person name="Heuer A."/>
            <person name="Rast P."/>
            <person name="Oberbeckmann S."/>
            <person name="Bunk B."/>
            <person name="Jeske O."/>
            <person name="Meyerdierks A."/>
            <person name="Storesund J.E."/>
            <person name="Kallscheuer N."/>
            <person name="Luecker S."/>
            <person name="Lage O.M."/>
            <person name="Pohl T."/>
            <person name="Merkel B.J."/>
            <person name="Hornburger P."/>
            <person name="Mueller R.-W."/>
            <person name="Bruemmer F."/>
            <person name="Labrenz M."/>
            <person name="Spormann A.M."/>
            <person name="Op den Camp H."/>
            <person name="Overmann J."/>
            <person name="Amann R."/>
            <person name="Jetten M.S.M."/>
            <person name="Mascher T."/>
            <person name="Medema M.H."/>
            <person name="Devos D.P."/>
            <person name="Kaster A.-K."/>
            <person name="Ovreas L."/>
            <person name="Rohde M."/>
            <person name="Galperin M.Y."/>
            <person name="Jogler C."/>
        </authorList>
    </citation>
    <scope>NUCLEOTIDE SEQUENCE [LARGE SCALE GENOMIC DNA]</scope>
    <source>
        <strain evidence="10 11">TBK1r</strain>
    </source>
</reference>
<dbReference type="EMBL" id="CP036432">
    <property type="protein sequence ID" value="QDV85963.1"/>
    <property type="molecule type" value="Genomic_DNA"/>
</dbReference>
<evidence type="ECO:0000256" key="6">
    <source>
        <dbReference type="ARBA" id="ARBA00023065"/>
    </source>
</evidence>